<gene>
    <name evidence="1" type="ORF">ACIBG2_30185</name>
</gene>
<organism evidence="1 2">
    <name type="scientific">Nonomuraea typhae</name>
    <dbReference type="NCBI Taxonomy" id="2603600"/>
    <lineage>
        <taxon>Bacteria</taxon>
        <taxon>Bacillati</taxon>
        <taxon>Actinomycetota</taxon>
        <taxon>Actinomycetes</taxon>
        <taxon>Streptosporangiales</taxon>
        <taxon>Streptosporangiaceae</taxon>
        <taxon>Nonomuraea</taxon>
    </lineage>
</organism>
<protein>
    <recommendedName>
        <fullName evidence="3">DUF2613 family protein</fullName>
    </recommendedName>
</protein>
<accession>A0ABW7Z0I1</accession>
<dbReference type="RefSeq" id="WP_397086420.1">
    <property type="nucleotide sequence ID" value="NZ_JBITGY010000008.1"/>
</dbReference>
<keyword evidence="2" id="KW-1185">Reference proteome</keyword>
<evidence type="ECO:0000313" key="1">
    <source>
        <dbReference type="EMBL" id="MFI6501683.1"/>
    </source>
</evidence>
<proteinExistence type="predicted"/>
<evidence type="ECO:0008006" key="3">
    <source>
        <dbReference type="Google" id="ProtNLM"/>
    </source>
</evidence>
<sequence length="44" mass="4560">MIKILLAAVIGIAVAALVTTITTVSLTGSTATPVNRPLYNYGDR</sequence>
<dbReference type="EMBL" id="JBITGY010000008">
    <property type="protein sequence ID" value="MFI6501683.1"/>
    <property type="molecule type" value="Genomic_DNA"/>
</dbReference>
<dbReference type="Proteomes" id="UP001612741">
    <property type="component" value="Unassembled WGS sequence"/>
</dbReference>
<reference evidence="1 2" key="1">
    <citation type="submission" date="2024-10" db="EMBL/GenBank/DDBJ databases">
        <title>The Natural Products Discovery Center: Release of the First 8490 Sequenced Strains for Exploring Actinobacteria Biosynthetic Diversity.</title>
        <authorList>
            <person name="Kalkreuter E."/>
            <person name="Kautsar S.A."/>
            <person name="Yang D."/>
            <person name="Bader C.D."/>
            <person name="Teijaro C.N."/>
            <person name="Fluegel L."/>
            <person name="Davis C.M."/>
            <person name="Simpson J.R."/>
            <person name="Lauterbach L."/>
            <person name="Steele A.D."/>
            <person name="Gui C."/>
            <person name="Meng S."/>
            <person name="Li G."/>
            <person name="Viehrig K."/>
            <person name="Ye F."/>
            <person name="Su P."/>
            <person name="Kiefer A.F."/>
            <person name="Nichols A."/>
            <person name="Cepeda A.J."/>
            <person name="Yan W."/>
            <person name="Fan B."/>
            <person name="Jiang Y."/>
            <person name="Adhikari A."/>
            <person name="Zheng C.-J."/>
            <person name="Schuster L."/>
            <person name="Cowan T.M."/>
            <person name="Smanski M.J."/>
            <person name="Chevrette M.G."/>
            <person name="De Carvalho L.P.S."/>
            <person name="Shen B."/>
        </authorList>
    </citation>
    <scope>NUCLEOTIDE SEQUENCE [LARGE SCALE GENOMIC DNA]</scope>
    <source>
        <strain evidence="1 2">NPDC050545</strain>
    </source>
</reference>
<name>A0ABW7Z0I1_9ACTN</name>
<evidence type="ECO:0000313" key="2">
    <source>
        <dbReference type="Proteomes" id="UP001612741"/>
    </source>
</evidence>
<comment type="caution">
    <text evidence="1">The sequence shown here is derived from an EMBL/GenBank/DDBJ whole genome shotgun (WGS) entry which is preliminary data.</text>
</comment>